<dbReference type="SUPFAM" id="SSF48452">
    <property type="entry name" value="TPR-like"/>
    <property type="match status" value="2"/>
</dbReference>
<dbReference type="eggNOG" id="COG0457">
    <property type="taxonomic scope" value="Bacteria"/>
</dbReference>
<dbReference type="Gene3D" id="3.40.50.300">
    <property type="entry name" value="P-loop containing nucleotide triphosphate hydrolases"/>
    <property type="match status" value="1"/>
</dbReference>
<dbReference type="PANTHER" id="PTHR47691:SF3">
    <property type="entry name" value="HTH-TYPE TRANSCRIPTIONAL REGULATOR RV0890C-RELATED"/>
    <property type="match status" value="1"/>
</dbReference>
<evidence type="ECO:0000313" key="3">
    <source>
        <dbReference type="Proteomes" id="UP000014139"/>
    </source>
</evidence>
<keyword evidence="3" id="KW-1185">Reference proteome</keyword>
<proteinExistence type="predicted"/>
<dbReference type="PRINTS" id="PR00364">
    <property type="entry name" value="DISEASERSIST"/>
</dbReference>
<evidence type="ECO:0000313" key="2">
    <source>
        <dbReference type="EMBL" id="EOD66786.1"/>
    </source>
</evidence>
<evidence type="ECO:0000256" key="1">
    <source>
        <dbReference type="PROSITE-ProRule" id="PRU00339"/>
    </source>
</evidence>
<dbReference type="Pfam" id="PF13374">
    <property type="entry name" value="TPR_10"/>
    <property type="match status" value="1"/>
</dbReference>
<gene>
    <name evidence="2" type="ORF">H480_19780</name>
</gene>
<sequence>MVQAQSVHGDLHVYAAQPGPVPAVPRQLPASPAVFTGRMSELAALDHALIATTPGGRESAAVLISAIGGVGGIGKTWLALAWAHRNLHRFPHGQLFVDLQGFSPSGRPVEAADAVRGFLHSLGADPDGLPSGLDALSALYRSSVAGRRMLIVLDNAATAEQVVPLLPGSPTCTVLVTGRTTLPTLIDRYGAHHLQLDVLTHDEARELLTTRLDQRAEADPEATGELIGLCGRHPLALAIIARQAITRPRVPLAELAVELGDLALEVLDHDTDPAGSLPAVLSWSLRHFTGRQRRAFALLGIAPGPDIGLPAAYRLLGLSPADARRVLRVLEDSSLLDRRPDGRYSMHDLVRAYAASIAHHSLPEPVRRAASDRIVDFYLHTAHTAERLLNPHREPIRPVPGSRSRPPTGHADALDWLEVHHPHLLAAQRTAASLGRHEAVWRLAWALSTFHQRREHHHDALAVWQGAAEAASHLPDPAAGTIARERLGRAHAELGRHEEAVRLLHQALDLAGRHDDRTQQAHAHRVLTRVWEIRNDHQRALVHAREALRLFRDLAEPAWVANALNSVGWFSAHLGDHGTARDHCRQALEVYRHHSSASGVADTLHSLGYIDFLSGNHHDAISHYRQALAVYRDLGYSIPAAGTLHDLGHSHLGLGQRDETRAVWNEALELYRQQGHRTAADRVRRQLDKLLSAGHDATI</sequence>
<feature type="repeat" description="TPR" evidence="1">
    <location>
        <begin position="481"/>
        <end position="514"/>
    </location>
</feature>
<reference evidence="2 3" key="1">
    <citation type="submission" date="2013-02" db="EMBL/GenBank/DDBJ databases">
        <title>Draft genome sequence of Amycolatopsis vancoresmycina strain DSM 44592T.</title>
        <authorList>
            <person name="Kumar S."/>
            <person name="Kaur N."/>
            <person name="Kaur C."/>
            <person name="Raghava G.P.S."/>
            <person name="Mayilraj S."/>
        </authorList>
    </citation>
    <scope>NUCLEOTIDE SEQUENCE [LARGE SCALE GENOMIC DNA]</scope>
    <source>
        <strain evidence="2 3">DSM 44592</strain>
    </source>
</reference>
<dbReference type="PANTHER" id="PTHR47691">
    <property type="entry name" value="REGULATOR-RELATED"/>
    <property type="match status" value="1"/>
</dbReference>
<dbReference type="PATRIC" id="fig|1292037.4.peg.3768"/>
<dbReference type="Proteomes" id="UP000014139">
    <property type="component" value="Unassembled WGS sequence"/>
</dbReference>
<dbReference type="PROSITE" id="PS50005">
    <property type="entry name" value="TPR"/>
    <property type="match status" value="1"/>
</dbReference>
<dbReference type="SUPFAM" id="SSF52540">
    <property type="entry name" value="P-loop containing nucleoside triphosphate hydrolases"/>
    <property type="match status" value="1"/>
</dbReference>
<dbReference type="Gene3D" id="1.25.40.10">
    <property type="entry name" value="Tetratricopeptide repeat domain"/>
    <property type="match status" value="2"/>
</dbReference>
<protein>
    <submittedName>
        <fullName evidence="2">Uncharacterized protein</fullName>
    </submittedName>
</protein>
<dbReference type="Pfam" id="PF13424">
    <property type="entry name" value="TPR_12"/>
    <property type="match status" value="1"/>
</dbReference>
<dbReference type="SMART" id="SM00028">
    <property type="entry name" value="TPR"/>
    <property type="match status" value="5"/>
</dbReference>
<dbReference type="EMBL" id="AOUO01000266">
    <property type="protein sequence ID" value="EOD66786.1"/>
    <property type="molecule type" value="Genomic_DNA"/>
</dbReference>
<organism evidence="2 3">
    <name type="scientific">Amycolatopsis vancoresmycina DSM 44592</name>
    <dbReference type="NCBI Taxonomy" id="1292037"/>
    <lineage>
        <taxon>Bacteria</taxon>
        <taxon>Bacillati</taxon>
        <taxon>Actinomycetota</taxon>
        <taxon>Actinomycetes</taxon>
        <taxon>Pseudonocardiales</taxon>
        <taxon>Pseudonocardiaceae</taxon>
        <taxon>Amycolatopsis</taxon>
    </lineage>
</organism>
<dbReference type="InterPro" id="IPR011990">
    <property type="entry name" value="TPR-like_helical_dom_sf"/>
</dbReference>
<dbReference type="InterPro" id="IPR019734">
    <property type="entry name" value="TPR_rpt"/>
</dbReference>
<name>R1I2M1_9PSEU</name>
<dbReference type="InterPro" id="IPR027417">
    <property type="entry name" value="P-loop_NTPase"/>
</dbReference>
<accession>R1I2M1</accession>
<comment type="caution">
    <text evidence="2">The sequence shown here is derived from an EMBL/GenBank/DDBJ whole genome shotgun (WGS) entry which is preliminary data.</text>
</comment>
<keyword evidence="1" id="KW-0802">TPR repeat</keyword>
<dbReference type="AlphaFoldDB" id="R1I2M1"/>